<proteinExistence type="inferred from homology"/>
<evidence type="ECO:0000256" key="2">
    <source>
        <dbReference type="ARBA" id="ARBA00005979"/>
    </source>
</evidence>
<evidence type="ECO:0000259" key="6">
    <source>
        <dbReference type="Pfam" id="PF00724"/>
    </source>
</evidence>
<evidence type="ECO:0000313" key="8">
    <source>
        <dbReference type="Proteomes" id="UP000237105"/>
    </source>
</evidence>
<keyword evidence="4" id="KW-0288">FMN</keyword>
<comment type="cofactor">
    <cofactor evidence="1">
        <name>FMN</name>
        <dbReference type="ChEBI" id="CHEBI:58210"/>
    </cofactor>
</comment>
<dbReference type="OrthoDB" id="1663137at2759"/>
<feature type="domain" description="NADH:flavin oxidoreductase/NADH oxidase N-terminal" evidence="6">
    <location>
        <begin position="2"/>
        <end position="156"/>
    </location>
</feature>
<keyword evidence="3" id="KW-0285">Flavoprotein</keyword>
<evidence type="ECO:0000256" key="4">
    <source>
        <dbReference type="ARBA" id="ARBA00022643"/>
    </source>
</evidence>
<dbReference type="EMBL" id="JXTB01000693">
    <property type="protein sequence ID" value="PON33910.1"/>
    <property type="molecule type" value="Genomic_DNA"/>
</dbReference>
<dbReference type="Proteomes" id="UP000237105">
    <property type="component" value="Unassembled WGS sequence"/>
</dbReference>
<sequence length="183" mass="21046">MEFLKDGVNDWIDEYGASIENYCHFALKVVKVVVDEIGADRVGMRLSPFSDHYEAEDSSPEALGLYMTESLNKFRVLYCHMVEPRIGIDRDIIRDCSHSLFTMRKAFNGTFIVARGYTRDDRNKVVLEDRADLVAFGRLFLANPVLPKRFEFNAPLNKYSRATFYTSNPVISYTDYPFLNSIA</sequence>
<organism evidence="7 8">
    <name type="scientific">Parasponia andersonii</name>
    <name type="common">Sponia andersonii</name>
    <dbReference type="NCBI Taxonomy" id="3476"/>
    <lineage>
        <taxon>Eukaryota</taxon>
        <taxon>Viridiplantae</taxon>
        <taxon>Streptophyta</taxon>
        <taxon>Embryophyta</taxon>
        <taxon>Tracheophyta</taxon>
        <taxon>Spermatophyta</taxon>
        <taxon>Magnoliopsida</taxon>
        <taxon>eudicotyledons</taxon>
        <taxon>Gunneridae</taxon>
        <taxon>Pentapetalae</taxon>
        <taxon>rosids</taxon>
        <taxon>fabids</taxon>
        <taxon>Rosales</taxon>
        <taxon>Cannabaceae</taxon>
        <taxon>Parasponia</taxon>
    </lineage>
</organism>
<accession>A0A2P5ABJ0</accession>
<dbReference type="GO" id="GO:0010181">
    <property type="term" value="F:FMN binding"/>
    <property type="evidence" value="ECO:0007669"/>
    <property type="project" value="InterPro"/>
</dbReference>
<dbReference type="InterPro" id="IPR045247">
    <property type="entry name" value="Oye-like"/>
</dbReference>
<dbReference type="Pfam" id="PF00724">
    <property type="entry name" value="Oxidored_FMN"/>
    <property type="match status" value="1"/>
</dbReference>
<evidence type="ECO:0000256" key="1">
    <source>
        <dbReference type="ARBA" id="ARBA00001917"/>
    </source>
</evidence>
<evidence type="ECO:0000313" key="7">
    <source>
        <dbReference type="EMBL" id="PON33910.1"/>
    </source>
</evidence>
<dbReference type="PANTHER" id="PTHR22893">
    <property type="entry name" value="NADH OXIDOREDUCTASE-RELATED"/>
    <property type="match status" value="1"/>
</dbReference>
<dbReference type="SUPFAM" id="SSF51395">
    <property type="entry name" value="FMN-linked oxidoreductases"/>
    <property type="match status" value="1"/>
</dbReference>
<dbReference type="InterPro" id="IPR013785">
    <property type="entry name" value="Aldolase_TIM"/>
</dbReference>
<dbReference type="PANTHER" id="PTHR22893:SF91">
    <property type="entry name" value="NADPH DEHYDROGENASE 2-RELATED"/>
    <property type="match status" value="1"/>
</dbReference>
<dbReference type="InterPro" id="IPR001155">
    <property type="entry name" value="OxRdtase_FMN_N"/>
</dbReference>
<comment type="similarity">
    <text evidence="2">Belongs to the NADH:flavin oxidoreductase/NADH oxidase family.</text>
</comment>
<reference evidence="8" key="1">
    <citation type="submission" date="2016-06" db="EMBL/GenBank/DDBJ databases">
        <title>Parallel loss of symbiosis genes in relatives of nitrogen-fixing non-legume Parasponia.</title>
        <authorList>
            <person name="Van Velzen R."/>
            <person name="Holmer R."/>
            <person name="Bu F."/>
            <person name="Rutten L."/>
            <person name="Van Zeijl A."/>
            <person name="Liu W."/>
            <person name="Santuari L."/>
            <person name="Cao Q."/>
            <person name="Sharma T."/>
            <person name="Shen D."/>
            <person name="Roswanjaya Y."/>
            <person name="Wardhani T."/>
            <person name="Kalhor M.S."/>
            <person name="Jansen J."/>
            <person name="Van den Hoogen J."/>
            <person name="Gungor B."/>
            <person name="Hartog M."/>
            <person name="Hontelez J."/>
            <person name="Verver J."/>
            <person name="Yang W.-C."/>
            <person name="Schijlen E."/>
            <person name="Repin R."/>
            <person name="Schilthuizen M."/>
            <person name="Schranz E."/>
            <person name="Heidstra R."/>
            <person name="Miyata K."/>
            <person name="Fedorova E."/>
            <person name="Kohlen W."/>
            <person name="Bisseling T."/>
            <person name="Smit S."/>
            <person name="Geurts R."/>
        </authorList>
    </citation>
    <scope>NUCLEOTIDE SEQUENCE [LARGE SCALE GENOMIC DNA]</scope>
    <source>
        <strain evidence="8">cv. WU1-14</strain>
    </source>
</reference>
<comment type="caution">
    <text evidence="7">The sequence shown here is derived from an EMBL/GenBank/DDBJ whole genome shotgun (WGS) entry which is preliminary data.</text>
</comment>
<dbReference type="GO" id="GO:0016491">
    <property type="term" value="F:oxidoreductase activity"/>
    <property type="evidence" value="ECO:0007669"/>
    <property type="project" value="InterPro"/>
</dbReference>
<dbReference type="AlphaFoldDB" id="A0A2P5ABJ0"/>
<gene>
    <name evidence="7" type="ORF">PanWU01x14_348710</name>
</gene>
<keyword evidence="8" id="KW-1185">Reference proteome</keyword>
<protein>
    <submittedName>
        <fullName evidence="7">NADH:flavin oxidoreductase/NADH oxidase, N-terminal</fullName>
    </submittedName>
</protein>
<dbReference type="Gene3D" id="3.20.20.70">
    <property type="entry name" value="Aldolase class I"/>
    <property type="match status" value="1"/>
</dbReference>
<keyword evidence="5" id="KW-0521">NADP</keyword>
<dbReference type="STRING" id="3476.A0A2P5ABJ0"/>
<evidence type="ECO:0000256" key="3">
    <source>
        <dbReference type="ARBA" id="ARBA00022630"/>
    </source>
</evidence>
<name>A0A2P5ABJ0_PARAD</name>
<evidence type="ECO:0000256" key="5">
    <source>
        <dbReference type="ARBA" id="ARBA00022857"/>
    </source>
</evidence>